<protein>
    <submittedName>
        <fullName evidence="3">Uncharacterized protein</fullName>
    </submittedName>
</protein>
<dbReference type="EMBL" id="FN648001">
    <property type="protein sequence ID" value="CBJ29243.1"/>
    <property type="molecule type" value="Genomic_DNA"/>
</dbReference>
<keyword evidence="2" id="KW-1133">Transmembrane helix</keyword>
<dbReference type="OrthoDB" id="200189at2759"/>
<evidence type="ECO:0000313" key="4">
    <source>
        <dbReference type="Proteomes" id="UP000002630"/>
    </source>
</evidence>
<feature type="compositionally biased region" description="Low complexity" evidence="1">
    <location>
        <begin position="951"/>
        <end position="965"/>
    </location>
</feature>
<evidence type="ECO:0000256" key="2">
    <source>
        <dbReference type="SAM" id="Phobius"/>
    </source>
</evidence>
<feature type="region of interest" description="Disordered" evidence="1">
    <location>
        <begin position="938"/>
        <end position="965"/>
    </location>
</feature>
<dbReference type="Proteomes" id="UP000002630">
    <property type="component" value="Linkage Group LG22"/>
</dbReference>
<name>D7FK33_ECTSI</name>
<dbReference type="EMBL" id="FN649747">
    <property type="protein sequence ID" value="CBJ29243.1"/>
    <property type="molecule type" value="Genomic_DNA"/>
</dbReference>
<feature type="region of interest" description="Disordered" evidence="1">
    <location>
        <begin position="276"/>
        <end position="300"/>
    </location>
</feature>
<gene>
    <name evidence="3" type="ORF">Esi_0140_0024</name>
</gene>
<evidence type="ECO:0000256" key="1">
    <source>
        <dbReference type="SAM" id="MobiDB-lite"/>
    </source>
</evidence>
<feature type="region of interest" description="Disordered" evidence="1">
    <location>
        <begin position="452"/>
        <end position="497"/>
    </location>
</feature>
<keyword evidence="2" id="KW-0472">Membrane</keyword>
<feature type="compositionally biased region" description="Basic and acidic residues" evidence="1">
    <location>
        <begin position="360"/>
        <end position="377"/>
    </location>
</feature>
<feature type="region of interest" description="Disordered" evidence="1">
    <location>
        <begin position="1001"/>
        <end position="1039"/>
    </location>
</feature>
<keyword evidence="2" id="KW-0812">Transmembrane</keyword>
<organism evidence="3 4">
    <name type="scientific">Ectocarpus siliculosus</name>
    <name type="common">Brown alga</name>
    <name type="synonym">Conferva siliculosa</name>
    <dbReference type="NCBI Taxonomy" id="2880"/>
    <lineage>
        <taxon>Eukaryota</taxon>
        <taxon>Sar</taxon>
        <taxon>Stramenopiles</taxon>
        <taxon>Ochrophyta</taxon>
        <taxon>PX clade</taxon>
        <taxon>Phaeophyceae</taxon>
        <taxon>Ectocarpales</taxon>
        <taxon>Ectocarpaceae</taxon>
        <taxon>Ectocarpus</taxon>
    </lineage>
</organism>
<sequence length="1071" mass="117610">MRKRYYDIGRRDLYGLYAYAYAYATALFVLIAALATGQQQPPNVSKSVFVGGAQNQDPLAVLTSIPPPSGKEAPRASALDLKIFAEDPDWAAKVEDFMVGEGEDQHGIESALDQVRHVSWAAGRTLRRKLVVLLAFAQDARSDRLAKAVLAASRHTTNADLVLVADGFELDMATRETVRGVLANGGWKSFTAIEVTEFEGFSSAINRAMKTASGNSVVAVLPTSFLLLPTTANGPSAPPTLNRKNNRGSVNNDIGGGGIASDIFVAYERLRATTLPPRKGLNSTISGTPSPRGDTGESDIRVDGREKCADTEGGRYDEYGRVHHHSNIGDKGKGLLVTASLSRERQRLDDQDVPTALDEDGPRRVPAVEEEAKHAQDWSEEVNDSGRAYSTAGSLRAPSPPRQPPGMRLSDVAPLPLLVFDTETFLALGELDERFAFQGGVAEWINRAKLGSTHGGTRKNALSDDYGGQTSCRRHHRSSARTHATKGGGGSTGCSSSDGAVQHVHDYDWGIQYVVSWPEDDMGFDEAKQPRGSTDQFLKDAGHARGDPLSNGVQRVGVEKNTLQRQGGGEDEFRRRDGFEDPHATGEVVIDQWHGLPPAKLEDLVQSDADLFFLPLLLWEPSSEAVPNGEKDPKELCLSFHSEWMGRSPNERLAREALDRRKRFPVAVVVVVHDDISLMRAVLEEVAAVVEHILVVVSVRPWHGSATDVSPTLRMLECMLQDADSPTRGKLRVEVGSWATEREQREYGNAIIKEDIRNFSRVVVLDTDEFWHPVELAKALALAAQQHKAVLAQAEMDTYWASVRSVVSPPEKLQALWLVDPRRCVWTQYREVICDIELGEEHHTALRLQRDDAVLHHLSYVRVEEDIRRKMATFSHAGEEQSGWYERSWLGWAANNSLTDLHPVIPVAYKRVVPQPLFRLTPALRALHLDAKKGRESIGTFNAPDERCTTPSPDGAAAVAGSANPASVSRVRGGVHRAENELLDGFLDGTVDRFEDSIKGKAYSESGRQPSISAGEGADHNINGGNGREDDSSRKGFRQGVRGCETTVFEEWTERQRTMCLIPNTGRMVSQ</sequence>
<feature type="transmembrane region" description="Helical" evidence="2">
    <location>
        <begin position="12"/>
        <end position="35"/>
    </location>
</feature>
<accession>D7FK33</accession>
<reference evidence="3 4" key="1">
    <citation type="journal article" date="2010" name="Nature">
        <title>The Ectocarpus genome and the independent evolution of multicellularity in brown algae.</title>
        <authorList>
            <person name="Cock J.M."/>
            <person name="Sterck L."/>
            <person name="Rouze P."/>
            <person name="Scornet D."/>
            <person name="Allen A.E."/>
            <person name="Amoutzias G."/>
            <person name="Anthouard V."/>
            <person name="Artiguenave F."/>
            <person name="Aury J.M."/>
            <person name="Badger J.H."/>
            <person name="Beszteri B."/>
            <person name="Billiau K."/>
            <person name="Bonnet E."/>
            <person name="Bothwell J.H."/>
            <person name="Bowler C."/>
            <person name="Boyen C."/>
            <person name="Brownlee C."/>
            <person name="Carrano C.J."/>
            <person name="Charrier B."/>
            <person name="Cho G.Y."/>
            <person name="Coelho S.M."/>
            <person name="Collen J."/>
            <person name="Corre E."/>
            <person name="Da Silva C."/>
            <person name="Delage L."/>
            <person name="Delaroque N."/>
            <person name="Dittami S.M."/>
            <person name="Doulbeau S."/>
            <person name="Elias M."/>
            <person name="Farnham G."/>
            <person name="Gachon C.M."/>
            <person name="Gschloessl B."/>
            <person name="Heesch S."/>
            <person name="Jabbari K."/>
            <person name="Jubin C."/>
            <person name="Kawai H."/>
            <person name="Kimura K."/>
            <person name="Kloareg B."/>
            <person name="Kupper F.C."/>
            <person name="Lang D."/>
            <person name="Le Bail A."/>
            <person name="Leblanc C."/>
            <person name="Lerouge P."/>
            <person name="Lohr M."/>
            <person name="Lopez P.J."/>
            <person name="Martens C."/>
            <person name="Maumus F."/>
            <person name="Michel G."/>
            <person name="Miranda-Saavedra D."/>
            <person name="Morales J."/>
            <person name="Moreau H."/>
            <person name="Motomura T."/>
            <person name="Nagasato C."/>
            <person name="Napoli C.A."/>
            <person name="Nelson D.R."/>
            <person name="Nyvall-Collen P."/>
            <person name="Peters A.F."/>
            <person name="Pommier C."/>
            <person name="Potin P."/>
            <person name="Poulain J."/>
            <person name="Quesneville H."/>
            <person name="Read B."/>
            <person name="Rensing S.A."/>
            <person name="Ritter A."/>
            <person name="Rousvoal S."/>
            <person name="Samanta M."/>
            <person name="Samson G."/>
            <person name="Schroeder D.C."/>
            <person name="Segurens B."/>
            <person name="Strittmatter M."/>
            <person name="Tonon T."/>
            <person name="Tregear J.W."/>
            <person name="Valentin K."/>
            <person name="von Dassow P."/>
            <person name="Yamagishi T."/>
            <person name="Van de Peer Y."/>
            <person name="Wincker P."/>
        </authorList>
    </citation>
    <scope>NUCLEOTIDE SEQUENCE [LARGE SCALE GENOMIC DNA]</scope>
    <source>
        <strain evidence="4">Ec32 / CCAP1310/4</strain>
    </source>
</reference>
<dbReference type="AlphaFoldDB" id="D7FK33"/>
<keyword evidence="4" id="KW-1185">Reference proteome</keyword>
<dbReference type="eggNOG" id="ENOG502SRIN">
    <property type="taxonomic scope" value="Eukaryota"/>
</dbReference>
<evidence type="ECO:0000313" key="3">
    <source>
        <dbReference type="EMBL" id="CBJ29243.1"/>
    </source>
</evidence>
<proteinExistence type="predicted"/>
<feature type="compositionally biased region" description="Basic residues" evidence="1">
    <location>
        <begin position="472"/>
        <end position="484"/>
    </location>
</feature>
<dbReference type="InParanoid" id="D7FK33"/>
<feature type="region of interest" description="Disordered" evidence="1">
    <location>
        <begin position="345"/>
        <end position="408"/>
    </location>
</feature>